<dbReference type="RefSeq" id="WP_066540004.1">
    <property type="nucleotide sequence ID" value="NZ_CP021422.1"/>
</dbReference>
<feature type="transmembrane region" description="Helical" evidence="1">
    <location>
        <begin position="45"/>
        <end position="64"/>
    </location>
</feature>
<gene>
    <name evidence="3" type="ORF">I5Q82_03135</name>
</gene>
<organism evidence="3 4">
    <name type="scientific">Acutalibacter muris</name>
    <dbReference type="NCBI Taxonomy" id="1796620"/>
    <lineage>
        <taxon>Bacteria</taxon>
        <taxon>Bacillati</taxon>
        <taxon>Bacillota</taxon>
        <taxon>Clostridia</taxon>
        <taxon>Eubacteriales</taxon>
        <taxon>Acutalibacteraceae</taxon>
        <taxon>Acutalibacter</taxon>
    </lineage>
</organism>
<evidence type="ECO:0000313" key="3">
    <source>
        <dbReference type="EMBL" id="QQR30711.1"/>
    </source>
</evidence>
<reference evidence="3 4" key="1">
    <citation type="submission" date="2020-11" db="EMBL/GenBank/DDBJ databases">
        <title>Closed and high quality bacterial genomes of the OMM12 community.</title>
        <authorList>
            <person name="Marbouty M."/>
            <person name="Lamy-Besnier Q."/>
            <person name="Debarbieux L."/>
            <person name="Koszul R."/>
        </authorList>
    </citation>
    <scope>NUCLEOTIDE SEQUENCE [LARGE SCALE GENOMIC DNA]</scope>
    <source>
        <strain evidence="3 4">KB18</strain>
    </source>
</reference>
<dbReference type="Proteomes" id="UP000596035">
    <property type="component" value="Chromosome"/>
</dbReference>
<keyword evidence="1" id="KW-0812">Transmembrane</keyword>
<feature type="domain" description="Zinc-ribbon" evidence="2">
    <location>
        <begin position="4"/>
        <end position="26"/>
    </location>
</feature>
<keyword evidence="1" id="KW-0472">Membrane</keyword>
<accession>A0AA92QWP2</accession>
<keyword evidence="1" id="KW-1133">Transmembrane helix</keyword>
<proteinExistence type="predicted"/>
<sequence length="134" mass="14996">MAKFCGNCGNPVDENDKVCGNCGAPIVSDLEIKVEKRKAEHGRKWIPRILIGIVLFVMILYGGYTLATTSNEPCDWCQKTPTKAFTMKDGSKSYVCADCRHNCAWCDARATKHYENALGMMTFVCDECYHDIVD</sequence>
<dbReference type="AlphaFoldDB" id="A0AA92QWP2"/>
<evidence type="ECO:0000259" key="2">
    <source>
        <dbReference type="Pfam" id="PF13240"/>
    </source>
</evidence>
<dbReference type="InterPro" id="IPR026870">
    <property type="entry name" value="Zinc_ribbon_dom"/>
</dbReference>
<evidence type="ECO:0000313" key="4">
    <source>
        <dbReference type="Proteomes" id="UP000596035"/>
    </source>
</evidence>
<name>A0AA92QWP2_9FIRM</name>
<protein>
    <submittedName>
        <fullName evidence="3">Zinc-ribbon domain-containing protein</fullName>
    </submittedName>
</protein>
<evidence type="ECO:0000256" key="1">
    <source>
        <dbReference type="SAM" id="Phobius"/>
    </source>
</evidence>
<dbReference type="EMBL" id="CP065321">
    <property type="protein sequence ID" value="QQR30711.1"/>
    <property type="molecule type" value="Genomic_DNA"/>
</dbReference>
<dbReference type="Pfam" id="PF13240">
    <property type="entry name" value="Zn_Ribbon_1"/>
    <property type="match status" value="1"/>
</dbReference>